<reference evidence="3 4" key="1">
    <citation type="submission" date="2024-02" db="EMBL/GenBank/DDBJ databases">
        <title>Roseibium algae sp. nov., isolated from marine alga (Grateloupia sp.), showing potential in myo-inositol conversion.</title>
        <authorList>
            <person name="Wang Y."/>
        </authorList>
    </citation>
    <scope>NUCLEOTIDE SEQUENCE [LARGE SCALE GENOMIC DNA]</scope>
    <source>
        <strain evidence="3 4">H3510</strain>
    </source>
</reference>
<evidence type="ECO:0000256" key="1">
    <source>
        <dbReference type="SAM" id="SignalP"/>
    </source>
</evidence>
<sequence length="224" mass="24411">MRKSAQSLPRAAIFVLGVLIAALPAAAGQGLAVRIIDGDTIQLGRDKIRLDGIDAPELAQSCKKSAGKTWSCGKASKAYLERLASAGPVTCHGDELDVYSRRIATCHVRGRNLNAEMVRSGQALAFRRYSAAYVLEEDAAHLEGTGLWAGEFEAPWDYRAQKWQVAAQTGPENCPIKGNISGRGKIYHTPWSRHYSRTRINKAAGERWFCSEADAIAAGWRAPE</sequence>
<accession>A0ABU8TIA2</accession>
<dbReference type="EMBL" id="JBAKIA010000004">
    <property type="protein sequence ID" value="MEJ8473889.1"/>
    <property type="molecule type" value="Genomic_DNA"/>
</dbReference>
<proteinExistence type="predicted"/>
<dbReference type="SUPFAM" id="SSF50199">
    <property type="entry name" value="Staphylococcal nuclease"/>
    <property type="match status" value="1"/>
</dbReference>
<feature type="domain" description="TNase-like" evidence="2">
    <location>
        <begin position="26"/>
        <end position="150"/>
    </location>
</feature>
<evidence type="ECO:0000259" key="2">
    <source>
        <dbReference type="PROSITE" id="PS50830"/>
    </source>
</evidence>
<dbReference type="PANTHER" id="PTHR12302:SF26">
    <property type="entry name" value="BLR1266 PROTEIN"/>
    <property type="match status" value="1"/>
</dbReference>
<organism evidence="3 4">
    <name type="scientific">Roseibium algae</name>
    <dbReference type="NCBI Taxonomy" id="3123038"/>
    <lineage>
        <taxon>Bacteria</taxon>
        <taxon>Pseudomonadati</taxon>
        <taxon>Pseudomonadota</taxon>
        <taxon>Alphaproteobacteria</taxon>
        <taxon>Hyphomicrobiales</taxon>
        <taxon>Stappiaceae</taxon>
        <taxon>Roseibium</taxon>
    </lineage>
</organism>
<dbReference type="Gene3D" id="2.40.50.90">
    <property type="match status" value="1"/>
</dbReference>
<dbReference type="PANTHER" id="PTHR12302">
    <property type="entry name" value="EBNA2 BINDING PROTEIN P100"/>
    <property type="match status" value="1"/>
</dbReference>
<dbReference type="SMART" id="SM00318">
    <property type="entry name" value="SNc"/>
    <property type="match status" value="1"/>
</dbReference>
<dbReference type="InterPro" id="IPR016071">
    <property type="entry name" value="Staphylococal_nuclease_OB-fold"/>
</dbReference>
<feature type="signal peptide" evidence="1">
    <location>
        <begin position="1"/>
        <end position="27"/>
    </location>
</feature>
<keyword evidence="1" id="KW-0732">Signal</keyword>
<dbReference type="RefSeq" id="WP_340273582.1">
    <property type="nucleotide sequence ID" value="NZ_JBAKIA010000004.1"/>
</dbReference>
<protein>
    <submittedName>
        <fullName evidence="3">Thermonuclease family protein</fullName>
    </submittedName>
</protein>
<evidence type="ECO:0000313" key="4">
    <source>
        <dbReference type="Proteomes" id="UP001385499"/>
    </source>
</evidence>
<gene>
    <name evidence="3" type="ORF">V6575_07305</name>
</gene>
<comment type="caution">
    <text evidence="3">The sequence shown here is derived from an EMBL/GenBank/DDBJ whole genome shotgun (WGS) entry which is preliminary data.</text>
</comment>
<dbReference type="PROSITE" id="PS50830">
    <property type="entry name" value="TNASE_3"/>
    <property type="match status" value="1"/>
</dbReference>
<evidence type="ECO:0000313" key="3">
    <source>
        <dbReference type="EMBL" id="MEJ8473889.1"/>
    </source>
</evidence>
<dbReference type="InterPro" id="IPR035437">
    <property type="entry name" value="SNase_OB-fold_sf"/>
</dbReference>
<keyword evidence="4" id="KW-1185">Reference proteome</keyword>
<dbReference type="Proteomes" id="UP001385499">
    <property type="component" value="Unassembled WGS sequence"/>
</dbReference>
<name>A0ABU8TIA2_9HYPH</name>
<dbReference type="Pfam" id="PF00565">
    <property type="entry name" value="SNase"/>
    <property type="match status" value="1"/>
</dbReference>
<feature type="chain" id="PRO_5045530933" evidence="1">
    <location>
        <begin position="28"/>
        <end position="224"/>
    </location>
</feature>